<sequence length="194" mass="22930">MFQFGFERLQNQMLNGINQNHIIQKLENVNQTQSKDINALKQIIREKEQNIINLEKENKKQAQIIDEIQRKLDETQKQLEELRKMQLQNQLLRNSSNSSSNLIHENKIIPLNSNNLDSQMTETGTNAQQNNIMKQTQQQTIMEEREPTLSEKSILRKQSELGSELHDKYHMILLEDSEVEQIKFDWLDQSRDSQ</sequence>
<dbReference type="EMBL" id="CATOUU010000747">
    <property type="protein sequence ID" value="CAI9945630.1"/>
    <property type="molecule type" value="Genomic_DNA"/>
</dbReference>
<evidence type="ECO:0000313" key="2">
    <source>
        <dbReference type="EMBL" id="CAI9945630.1"/>
    </source>
</evidence>
<dbReference type="EMBL" id="CAXDID020000066">
    <property type="protein sequence ID" value="CAL6012509.1"/>
    <property type="molecule type" value="Genomic_DNA"/>
</dbReference>
<comment type="caution">
    <text evidence="2">The sequence shown here is derived from an EMBL/GenBank/DDBJ whole genome shotgun (WGS) entry which is preliminary data.</text>
</comment>
<keyword evidence="1" id="KW-0175">Coiled coil</keyword>
<dbReference type="AlphaFoldDB" id="A0AA86PSQ6"/>
<dbReference type="Proteomes" id="UP001642409">
    <property type="component" value="Unassembled WGS sequence"/>
</dbReference>
<reference evidence="2" key="1">
    <citation type="submission" date="2023-06" db="EMBL/GenBank/DDBJ databases">
        <authorList>
            <person name="Kurt Z."/>
        </authorList>
    </citation>
    <scope>NUCLEOTIDE SEQUENCE</scope>
</reference>
<organism evidence="2">
    <name type="scientific">Hexamita inflata</name>
    <dbReference type="NCBI Taxonomy" id="28002"/>
    <lineage>
        <taxon>Eukaryota</taxon>
        <taxon>Metamonada</taxon>
        <taxon>Diplomonadida</taxon>
        <taxon>Hexamitidae</taxon>
        <taxon>Hexamitinae</taxon>
        <taxon>Hexamita</taxon>
    </lineage>
</organism>
<accession>A0AA86PSQ6</accession>
<evidence type="ECO:0000256" key="1">
    <source>
        <dbReference type="SAM" id="Coils"/>
    </source>
</evidence>
<reference evidence="3 4" key="2">
    <citation type="submission" date="2024-07" db="EMBL/GenBank/DDBJ databases">
        <authorList>
            <person name="Akdeniz Z."/>
        </authorList>
    </citation>
    <scope>NUCLEOTIDE SEQUENCE [LARGE SCALE GENOMIC DNA]</scope>
</reference>
<protein>
    <submittedName>
        <fullName evidence="3">Hypothetical_protein</fullName>
    </submittedName>
</protein>
<evidence type="ECO:0000313" key="3">
    <source>
        <dbReference type="EMBL" id="CAL6012509.1"/>
    </source>
</evidence>
<proteinExistence type="predicted"/>
<gene>
    <name evidence="3" type="ORF">HINF_LOCUS23340</name>
    <name evidence="2" type="ORF">HINF_LOCUS33275</name>
</gene>
<name>A0AA86PSQ6_9EUKA</name>
<evidence type="ECO:0000313" key="4">
    <source>
        <dbReference type="Proteomes" id="UP001642409"/>
    </source>
</evidence>
<feature type="coiled-coil region" evidence="1">
    <location>
        <begin position="23"/>
        <end position="85"/>
    </location>
</feature>
<keyword evidence="4" id="KW-1185">Reference proteome</keyword>